<sequence>MQNQCQNLQIQMANLTGMLSKFVSSNTASSLGSGTLPSNTITNPKEDLKGITTRSGCYMTVQPIQERQNSLAAGTSRPYTSGPSGNNSRKQRTIICYNYKGEGHMSKKCIKPKRKRDEAWFKDKYAITNNAAYQVDDLDAYDSDCDKINSAKIALMANLSYYGSDNLDEVHNLDNVTNDVLNQAVHAMLISEQSNIMNQSETKITSDSNIIPYSQYNNKSVNETLTAELKRYKDQVRILKERNNVDKVSDLCAQSKEIDNLKQTLSEHLKEKESLKQTRTLLKNDFQKEESRNIDRELALDKQNSVNSKESNLSMRPTQVEVPKELPKVSMVNSSLKKLKFHLDCFDVVVKQRTTAIAITKGTWGFKHIKACFKDEIIPFVKALKDLSNSFDQFLIDELFEVQNVFNQMEQAVKQHRVELNRFQDKMKEVLNENE</sequence>
<protein>
    <recommendedName>
        <fullName evidence="4">Reverse transcriptase domain-containing protein</fullName>
    </recommendedName>
</protein>
<evidence type="ECO:0000313" key="3">
    <source>
        <dbReference type="EMBL" id="GEU51123.1"/>
    </source>
</evidence>
<comment type="caution">
    <text evidence="3">The sequence shown here is derived from an EMBL/GenBank/DDBJ whole genome shotgun (WGS) entry which is preliminary data.</text>
</comment>
<organism evidence="3">
    <name type="scientific">Tanacetum cinerariifolium</name>
    <name type="common">Dalmatian daisy</name>
    <name type="synonym">Chrysanthemum cinerariifolium</name>
    <dbReference type="NCBI Taxonomy" id="118510"/>
    <lineage>
        <taxon>Eukaryota</taxon>
        <taxon>Viridiplantae</taxon>
        <taxon>Streptophyta</taxon>
        <taxon>Embryophyta</taxon>
        <taxon>Tracheophyta</taxon>
        <taxon>Spermatophyta</taxon>
        <taxon>Magnoliopsida</taxon>
        <taxon>eudicotyledons</taxon>
        <taxon>Gunneridae</taxon>
        <taxon>Pentapetalae</taxon>
        <taxon>asterids</taxon>
        <taxon>campanulids</taxon>
        <taxon>Asterales</taxon>
        <taxon>Asteraceae</taxon>
        <taxon>Asteroideae</taxon>
        <taxon>Anthemideae</taxon>
        <taxon>Anthemidinae</taxon>
        <taxon>Tanacetum</taxon>
    </lineage>
</organism>
<evidence type="ECO:0000256" key="2">
    <source>
        <dbReference type="SAM" id="MobiDB-lite"/>
    </source>
</evidence>
<name>A0A699GKA0_TANCI</name>
<evidence type="ECO:0008006" key="4">
    <source>
        <dbReference type="Google" id="ProtNLM"/>
    </source>
</evidence>
<feature type="compositionally biased region" description="Polar residues" evidence="2">
    <location>
        <begin position="68"/>
        <end position="88"/>
    </location>
</feature>
<dbReference type="AlphaFoldDB" id="A0A699GKA0"/>
<proteinExistence type="predicted"/>
<gene>
    <name evidence="3" type="ORF">Tci_023101</name>
</gene>
<keyword evidence="1" id="KW-0175">Coiled coil</keyword>
<evidence type="ECO:0000256" key="1">
    <source>
        <dbReference type="SAM" id="Coils"/>
    </source>
</evidence>
<feature type="region of interest" description="Disordered" evidence="2">
    <location>
        <begin position="68"/>
        <end position="89"/>
    </location>
</feature>
<feature type="coiled-coil region" evidence="1">
    <location>
        <begin position="222"/>
        <end position="292"/>
    </location>
</feature>
<reference evidence="3" key="1">
    <citation type="journal article" date="2019" name="Sci. Rep.">
        <title>Draft genome of Tanacetum cinerariifolium, the natural source of mosquito coil.</title>
        <authorList>
            <person name="Yamashiro T."/>
            <person name="Shiraishi A."/>
            <person name="Satake H."/>
            <person name="Nakayama K."/>
        </authorList>
    </citation>
    <scope>NUCLEOTIDE SEQUENCE</scope>
</reference>
<accession>A0A699GKA0</accession>
<dbReference type="EMBL" id="BKCJ010002818">
    <property type="protein sequence ID" value="GEU51123.1"/>
    <property type="molecule type" value="Genomic_DNA"/>
</dbReference>
<feature type="coiled-coil region" evidence="1">
    <location>
        <begin position="406"/>
        <end position="433"/>
    </location>
</feature>